<organism evidence="8 9">
    <name type="scientific">Porphyromonas canoris</name>
    <dbReference type="NCBI Taxonomy" id="36875"/>
    <lineage>
        <taxon>Bacteria</taxon>
        <taxon>Pseudomonadati</taxon>
        <taxon>Bacteroidota</taxon>
        <taxon>Bacteroidia</taxon>
        <taxon>Bacteroidales</taxon>
        <taxon>Porphyromonadaceae</taxon>
        <taxon>Porphyromonas</taxon>
    </lineage>
</organism>
<evidence type="ECO:0000256" key="5">
    <source>
        <dbReference type="ARBA" id="ARBA00023136"/>
    </source>
</evidence>
<dbReference type="InterPro" id="IPR002541">
    <property type="entry name" value="Cyt_c_assembly"/>
</dbReference>
<feature type="transmembrane region" description="Helical" evidence="6">
    <location>
        <begin position="172"/>
        <end position="191"/>
    </location>
</feature>
<evidence type="ECO:0000313" key="8">
    <source>
        <dbReference type="EMBL" id="KGN93580.1"/>
    </source>
</evidence>
<dbReference type="PANTHER" id="PTHR30071:SF1">
    <property type="entry name" value="CYTOCHROME B_B6 PROTEIN-RELATED"/>
    <property type="match status" value="1"/>
</dbReference>
<gene>
    <name evidence="8" type="ORF">HQ43_00090</name>
</gene>
<proteinExistence type="predicted"/>
<feature type="transmembrane region" description="Helical" evidence="6">
    <location>
        <begin position="7"/>
        <end position="26"/>
    </location>
</feature>
<keyword evidence="3" id="KW-0201">Cytochrome c-type biogenesis</keyword>
<dbReference type="Proteomes" id="UP000030101">
    <property type="component" value="Unassembled WGS sequence"/>
</dbReference>
<feature type="domain" description="Cytochrome c assembly protein" evidence="7">
    <location>
        <begin position="73"/>
        <end position="253"/>
    </location>
</feature>
<evidence type="ECO:0000259" key="7">
    <source>
        <dbReference type="Pfam" id="PF01578"/>
    </source>
</evidence>
<dbReference type="EMBL" id="JQZV01000001">
    <property type="protein sequence ID" value="KGN93580.1"/>
    <property type="molecule type" value="Genomic_DNA"/>
</dbReference>
<accession>A0ABR4XNU7</accession>
<evidence type="ECO:0000313" key="9">
    <source>
        <dbReference type="Proteomes" id="UP000030101"/>
    </source>
</evidence>
<keyword evidence="9" id="KW-1185">Reference proteome</keyword>
<comment type="subcellular location">
    <subcellularLocation>
        <location evidence="1">Membrane</location>
        <topology evidence="1">Multi-pass membrane protein</topology>
    </subcellularLocation>
</comment>
<feature type="transmembrane region" description="Helical" evidence="6">
    <location>
        <begin position="206"/>
        <end position="223"/>
    </location>
</feature>
<dbReference type="RefSeq" id="WP_036788159.1">
    <property type="nucleotide sequence ID" value="NZ_JQZV01000001.1"/>
</dbReference>
<keyword evidence="5 6" id="KW-0472">Membrane</keyword>
<dbReference type="PANTHER" id="PTHR30071">
    <property type="entry name" value="HEME EXPORTER PROTEIN C"/>
    <property type="match status" value="1"/>
</dbReference>
<feature type="transmembrane region" description="Helical" evidence="6">
    <location>
        <begin position="230"/>
        <end position="250"/>
    </location>
</feature>
<dbReference type="Pfam" id="PF01578">
    <property type="entry name" value="Cytochrom_C_asm"/>
    <property type="match status" value="1"/>
</dbReference>
<feature type="transmembrane region" description="Helical" evidence="6">
    <location>
        <begin position="90"/>
        <end position="109"/>
    </location>
</feature>
<feature type="transmembrane region" description="Helical" evidence="6">
    <location>
        <begin position="129"/>
        <end position="151"/>
    </location>
</feature>
<sequence length="265" mass="30316">MTTWNDMIYYALPTVLLAACGAWMAFKEKRNGALALSILALILFGTYIGLMWHSLERPPMRTMGETRLWYSFFALLAGVIVYLRWHYKWILGFSTILASVFIVINLVRPEIHNKSMMPALESPFFVPHVISYMFSYGMLGAGLLVALYALWIEKKKGEADHALRLMSVSDGLAYTGLAFLMIGLLLGAFWAKLAWGHYWSWDPKETWAAITMLAYLLYIHYRLSRPRKVATALWLLLFSFLCLQICWYGVNFLPSAQGISIHTYG</sequence>
<feature type="transmembrane region" description="Helical" evidence="6">
    <location>
        <begin position="33"/>
        <end position="55"/>
    </location>
</feature>
<evidence type="ECO:0000256" key="2">
    <source>
        <dbReference type="ARBA" id="ARBA00022692"/>
    </source>
</evidence>
<evidence type="ECO:0000256" key="1">
    <source>
        <dbReference type="ARBA" id="ARBA00004141"/>
    </source>
</evidence>
<keyword evidence="2 6" id="KW-0812">Transmembrane</keyword>
<feature type="transmembrane region" description="Helical" evidence="6">
    <location>
        <begin position="67"/>
        <end position="83"/>
    </location>
</feature>
<comment type="caution">
    <text evidence="8">The sequence shown here is derived from an EMBL/GenBank/DDBJ whole genome shotgun (WGS) entry which is preliminary data.</text>
</comment>
<protein>
    <submittedName>
        <fullName evidence="8">Cytochrome C assembly protein</fullName>
    </submittedName>
</protein>
<name>A0ABR4XNU7_9PORP</name>
<keyword evidence="4 6" id="KW-1133">Transmembrane helix</keyword>
<dbReference type="InterPro" id="IPR045062">
    <property type="entry name" value="Cyt_c_biogenesis_CcsA/CcmC"/>
</dbReference>
<evidence type="ECO:0000256" key="6">
    <source>
        <dbReference type="SAM" id="Phobius"/>
    </source>
</evidence>
<reference evidence="8 9" key="1">
    <citation type="submission" date="2014-08" db="EMBL/GenBank/DDBJ databases">
        <title>Porphyromonas canoris strain:OH2762 Genome sequencing.</title>
        <authorList>
            <person name="Wallis C."/>
            <person name="Deusch O."/>
            <person name="O'Flynn C."/>
            <person name="Davis I."/>
            <person name="Jospin G."/>
            <person name="Darling A.E."/>
            <person name="Coil D.A."/>
            <person name="Alexiev A."/>
            <person name="Horsfall A."/>
            <person name="Kirkwood N."/>
            <person name="Harris S."/>
            <person name="Eisen J.A."/>
        </authorList>
    </citation>
    <scope>NUCLEOTIDE SEQUENCE [LARGE SCALE GENOMIC DNA]</scope>
    <source>
        <strain evidence="9">COT-108 OH2762</strain>
    </source>
</reference>
<evidence type="ECO:0000256" key="4">
    <source>
        <dbReference type="ARBA" id="ARBA00022989"/>
    </source>
</evidence>
<evidence type="ECO:0000256" key="3">
    <source>
        <dbReference type="ARBA" id="ARBA00022748"/>
    </source>
</evidence>